<evidence type="ECO:0000313" key="3">
    <source>
        <dbReference type="Proteomes" id="UP000772434"/>
    </source>
</evidence>
<protein>
    <submittedName>
        <fullName evidence="2">Uncharacterized protein</fullName>
    </submittedName>
</protein>
<dbReference type="Proteomes" id="UP000772434">
    <property type="component" value="Unassembled WGS sequence"/>
</dbReference>
<sequence length="386" mass="43244">MFFASNRLYFPKLDAYTRRIPFSLPVLSLPSYESSHRLYSQRLAQLLADSQLLTIAKLEFSQLSSRERDDLLKLSSLGLGIVIFSCILLLLWVAAQKKTSVTHSIKYTAAISPSRHQIHRILSMFLVPTPTARSRFPTDFLRHTTTGIVELDLVLLLTGMASGKLELREIGAEKNPLDSLVLLLKGTLEVDGYKLRIKVGKKMWAKVSSWIVLGSYSDSQPAVSTVQTVLNLDLVPYASLERTLKSFVHSTCSGGRCTVEFSVLAPHLRCLSDHFVLCAVPFIYSAYGSTFRMPTPMLLTLERVVEILSSSCSSPPSVNQNGSMQILSCMNTSVEYASSLYELAQENYAGTEDHSWQWTERRTLLLWKAALVKVGWVQRWVVVVSK</sequence>
<comment type="caution">
    <text evidence="2">The sequence shown here is derived from an EMBL/GenBank/DDBJ whole genome shotgun (WGS) entry which is preliminary data.</text>
</comment>
<keyword evidence="3" id="KW-1185">Reference proteome</keyword>
<feature type="transmembrane region" description="Helical" evidence="1">
    <location>
        <begin position="71"/>
        <end position="95"/>
    </location>
</feature>
<keyword evidence="1" id="KW-0472">Membrane</keyword>
<name>A0A9P5U7D6_9AGAR</name>
<dbReference type="OrthoDB" id="3059868at2759"/>
<accession>A0A9P5U7D6</accession>
<evidence type="ECO:0000256" key="1">
    <source>
        <dbReference type="SAM" id="Phobius"/>
    </source>
</evidence>
<keyword evidence="1" id="KW-0812">Transmembrane</keyword>
<reference evidence="2" key="1">
    <citation type="submission" date="2020-11" db="EMBL/GenBank/DDBJ databases">
        <authorList>
            <consortium name="DOE Joint Genome Institute"/>
            <person name="Ahrendt S."/>
            <person name="Riley R."/>
            <person name="Andreopoulos W."/>
            <person name="Labutti K."/>
            <person name="Pangilinan J."/>
            <person name="Ruiz-Duenas F.J."/>
            <person name="Barrasa J.M."/>
            <person name="Sanchez-Garcia M."/>
            <person name="Camarero S."/>
            <person name="Miyauchi S."/>
            <person name="Serrano A."/>
            <person name="Linde D."/>
            <person name="Babiker R."/>
            <person name="Drula E."/>
            <person name="Ayuso-Fernandez I."/>
            <person name="Pacheco R."/>
            <person name="Padilla G."/>
            <person name="Ferreira P."/>
            <person name="Barriuso J."/>
            <person name="Kellner H."/>
            <person name="Castanera R."/>
            <person name="Alfaro M."/>
            <person name="Ramirez L."/>
            <person name="Pisabarro A.G."/>
            <person name="Kuo A."/>
            <person name="Tritt A."/>
            <person name="Lipzen A."/>
            <person name="He G."/>
            <person name="Yan M."/>
            <person name="Ng V."/>
            <person name="Cullen D."/>
            <person name="Martin F."/>
            <person name="Rosso M.-N."/>
            <person name="Henrissat B."/>
            <person name="Hibbett D."/>
            <person name="Martinez A.T."/>
            <person name="Grigoriev I.V."/>
        </authorList>
    </citation>
    <scope>NUCLEOTIDE SEQUENCE</scope>
    <source>
        <strain evidence="2">AH 40177</strain>
    </source>
</reference>
<gene>
    <name evidence="2" type="ORF">BDP27DRAFT_1403094</name>
</gene>
<evidence type="ECO:0000313" key="2">
    <source>
        <dbReference type="EMBL" id="KAF9068732.1"/>
    </source>
</evidence>
<proteinExistence type="predicted"/>
<dbReference type="EMBL" id="JADNRY010000058">
    <property type="protein sequence ID" value="KAF9068732.1"/>
    <property type="molecule type" value="Genomic_DNA"/>
</dbReference>
<keyword evidence="1" id="KW-1133">Transmembrane helix</keyword>
<dbReference type="AlphaFoldDB" id="A0A9P5U7D6"/>
<organism evidence="2 3">
    <name type="scientific">Rhodocollybia butyracea</name>
    <dbReference type="NCBI Taxonomy" id="206335"/>
    <lineage>
        <taxon>Eukaryota</taxon>
        <taxon>Fungi</taxon>
        <taxon>Dikarya</taxon>
        <taxon>Basidiomycota</taxon>
        <taxon>Agaricomycotina</taxon>
        <taxon>Agaricomycetes</taxon>
        <taxon>Agaricomycetidae</taxon>
        <taxon>Agaricales</taxon>
        <taxon>Marasmiineae</taxon>
        <taxon>Omphalotaceae</taxon>
        <taxon>Rhodocollybia</taxon>
    </lineage>
</organism>